<sequence>MNDVTLPGLIVPVEARIDKLEKALKRASQAQARTARDMETRAKQSVERMAKSYDGLGARMAGAFKSLPIPGLGVGIAGLAGAGLGAGFGLAAGQLRATVRSIAEIGNEARRAGVAVEDFQRWQVVAEQNRVSLDALTDGFKELSLRADEFIVTGKGAGAEAFTRLGFSATDLAARLKDPSALMLEIVKRLEGMDKAAQIRVADEVFGGTGGERFVEMLDRGEAS</sequence>
<gene>
    <name evidence="1" type="ORF">SAMN05877831_1391</name>
</gene>
<dbReference type="EMBL" id="OBMT01000039">
    <property type="protein sequence ID" value="SOC23307.1"/>
    <property type="molecule type" value="Genomic_DNA"/>
</dbReference>
<proteinExistence type="predicted"/>
<keyword evidence="2" id="KW-1185">Reference proteome</keyword>
<evidence type="ECO:0000313" key="2">
    <source>
        <dbReference type="Proteomes" id="UP000219111"/>
    </source>
</evidence>
<dbReference type="OrthoDB" id="7311517at2"/>
<organism evidence="1 2">
    <name type="scientific">Rhodobacter maris</name>
    <dbReference type="NCBI Taxonomy" id="446682"/>
    <lineage>
        <taxon>Bacteria</taxon>
        <taxon>Pseudomonadati</taxon>
        <taxon>Pseudomonadota</taxon>
        <taxon>Alphaproteobacteria</taxon>
        <taxon>Rhodobacterales</taxon>
        <taxon>Rhodobacter group</taxon>
        <taxon>Rhodobacter</taxon>
    </lineage>
</organism>
<name>A0A285TKX1_9RHOB</name>
<dbReference type="AlphaFoldDB" id="A0A285TKX1"/>
<reference evidence="2" key="1">
    <citation type="submission" date="2017-08" db="EMBL/GenBank/DDBJ databases">
        <authorList>
            <person name="Varghese N."/>
            <person name="Submissions S."/>
        </authorList>
    </citation>
    <scope>NUCLEOTIDE SEQUENCE [LARGE SCALE GENOMIC DNA]</scope>
    <source>
        <strain evidence="2">JA276</strain>
    </source>
</reference>
<evidence type="ECO:0000313" key="1">
    <source>
        <dbReference type="EMBL" id="SOC23307.1"/>
    </source>
</evidence>
<feature type="non-terminal residue" evidence="1">
    <location>
        <position position="224"/>
    </location>
</feature>
<accession>A0A285TKX1</accession>
<dbReference type="Proteomes" id="UP000219111">
    <property type="component" value="Unassembled WGS sequence"/>
</dbReference>
<protein>
    <recommendedName>
        <fullName evidence="3">Tail tape measure protein</fullName>
    </recommendedName>
</protein>
<evidence type="ECO:0008006" key="3">
    <source>
        <dbReference type="Google" id="ProtNLM"/>
    </source>
</evidence>